<dbReference type="Proteomes" id="UP001370590">
    <property type="component" value="Unassembled WGS sequence"/>
</dbReference>
<gene>
    <name evidence="1" type="ORF">R4146_01680</name>
</gene>
<evidence type="ECO:0000313" key="1">
    <source>
        <dbReference type="EMBL" id="MEJ6399891.1"/>
    </source>
</evidence>
<keyword evidence="2" id="KW-1185">Reference proteome</keyword>
<protein>
    <submittedName>
        <fullName evidence="1">Uncharacterized protein</fullName>
    </submittedName>
</protein>
<organism evidence="1 2">
    <name type="scientific">Nicoliella lavandulae</name>
    <dbReference type="NCBI Taxonomy" id="3082954"/>
    <lineage>
        <taxon>Bacteria</taxon>
        <taxon>Bacillati</taxon>
        <taxon>Bacillota</taxon>
        <taxon>Bacilli</taxon>
        <taxon>Lactobacillales</taxon>
        <taxon>Lactobacillaceae</taxon>
        <taxon>Nicoliella</taxon>
    </lineage>
</organism>
<comment type="caution">
    <text evidence="1">The sequence shown here is derived from an EMBL/GenBank/DDBJ whole genome shotgun (WGS) entry which is preliminary data.</text>
</comment>
<sequence length="43" mass="5100">MDDLKTFQAKWRAANPKYADELRAMDIDQQVDQLLQMINQFKA</sequence>
<evidence type="ECO:0000313" key="2">
    <source>
        <dbReference type="Proteomes" id="UP001370590"/>
    </source>
</evidence>
<proteinExistence type="predicted"/>
<dbReference type="RefSeq" id="WP_339959724.1">
    <property type="nucleotide sequence ID" value="NZ_JAWMWH010000001.1"/>
</dbReference>
<reference evidence="1 2" key="1">
    <citation type="submission" date="2023-10" db="EMBL/GenBank/DDBJ databases">
        <title>Nicoliella lavandulae sp. nov. isolated from Lavandula angustifolia flowers.</title>
        <authorList>
            <person name="Alcantara C."/>
            <person name="Zuniga M."/>
            <person name="Landete J.M."/>
            <person name="Monedero V."/>
        </authorList>
    </citation>
    <scope>NUCLEOTIDE SEQUENCE [LARGE SCALE GENOMIC DNA]</scope>
    <source>
        <strain evidence="1 2">Es01</strain>
    </source>
</reference>
<name>A0ABU8SJ00_9LACO</name>
<dbReference type="EMBL" id="JAWMWH010000001">
    <property type="protein sequence ID" value="MEJ6399891.1"/>
    <property type="molecule type" value="Genomic_DNA"/>
</dbReference>
<accession>A0ABU8SJ00</accession>